<keyword evidence="2" id="KW-0812">Transmembrane</keyword>
<dbReference type="PROSITE" id="PS50885">
    <property type="entry name" value="HAMP"/>
    <property type="match status" value="1"/>
</dbReference>
<keyword evidence="2" id="KW-0472">Membrane</keyword>
<dbReference type="InterPro" id="IPR029787">
    <property type="entry name" value="Nucleotide_cyclase"/>
</dbReference>
<dbReference type="PANTHER" id="PTHR46663">
    <property type="entry name" value="DIGUANYLATE CYCLASE DGCT-RELATED"/>
    <property type="match status" value="1"/>
</dbReference>
<feature type="domain" description="HAMP" evidence="3">
    <location>
        <begin position="187"/>
        <end position="240"/>
    </location>
</feature>
<dbReference type="SMART" id="SM00304">
    <property type="entry name" value="HAMP"/>
    <property type="match status" value="1"/>
</dbReference>
<evidence type="ECO:0000313" key="6">
    <source>
        <dbReference type="Proteomes" id="UP000187194"/>
    </source>
</evidence>
<dbReference type="RefSeq" id="WP_076479145.1">
    <property type="nucleotide sequence ID" value="NZ_MTJZ01000023.1"/>
</dbReference>
<dbReference type="InterPro" id="IPR052163">
    <property type="entry name" value="DGC-Regulatory_Protein"/>
</dbReference>
<dbReference type="Gene3D" id="3.30.70.270">
    <property type="match status" value="1"/>
</dbReference>
<dbReference type="InterPro" id="IPR000160">
    <property type="entry name" value="GGDEF_dom"/>
</dbReference>
<dbReference type="GO" id="GO:0016020">
    <property type="term" value="C:membrane"/>
    <property type="evidence" value="ECO:0007669"/>
    <property type="project" value="InterPro"/>
</dbReference>
<dbReference type="PANTHER" id="PTHR46663:SF2">
    <property type="entry name" value="GGDEF DOMAIN-CONTAINING PROTEIN"/>
    <property type="match status" value="1"/>
</dbReference>
<dbReference type="NCBIfam" id="TIGR00254">
    <property type="entry name" value="GGDEF"/>
    <property type="match status" value="1"/>
</dbReference>
<dbReference type="SMART" id="SM00267">
    <property type="entry name" value="GGDEF"/>
    <property type="match status" value="1"/>
</dbReference>
<accession>A0A1R1J9H2</accession>
<dbReference type="CDD" id="cd01949">
    <property type="entry name" value="GGDEF"/>
    <property type="match status" value="1"/>
</dbReference>
<dbReference type="PROSITE" id="PS50887">
    <property type="entry name" value="GGDEF"/>
    <property type="match status" value="1"/>
</dbReference>
<evidence type="ECO:0000259" key="4">
    <source>
        <dbReference type="PROSITE" id="PS50887"/>
    </source>
</evidence>
<evidence type="ECO:0000259" key="3">
    <source>
        <dbReference type="PROSITE" id="PS50885"/>
    </source>
</evidence>
<comment type="caution">
    <text evidence="5">The sequence shown here is derived from an EMBL/GenBank/DDBJ whole genome shotgun (WGS) entry which is preliminary data.</text>
</comment>
<dbReference type="AlphaFoldDB" id="A0A1R1J9H2"/>
<name>A0A1R1J9H2_9BURK</name>
<proteinExistence type="predicted"/>
<dbReference type="Proteomes" id="UP000187194">
    <property type="component" value="Unassembled WGS sequence"/>
</dbReference>
<gene>
    <name evidence="5" type="ORF">BW685_19995</name>
</gene>
<dbReference type="SUPFAM" id="SSF55073">
    <property type="entry name" value="Nucleotide cyclase"/>
    <property type="match status" value="1"/>
</dbReference>
<feature type="coiled-coil region" evidence="1">
    <location>
        <begin position="221"/>
        <end position="252"/>
    </location>
</feature>
<evidence type="ECO:0000256" key="1">
    <source>
        <dbReference type="SAM" id="Coils"/>
    </source>
</evidence>
<dbReference type="Pfam" id="PF17152">
    <property type="entry name" value="CHASE8"/>
    <property type="match status" value="1"/>
</dbReference>
<dbReference type="InterPro" id="IPR003660">
    <property type="entry name" value="HAMP_dom"/>
</dbReference>
<evidence type="ECO:0000313" key="5">
    <source>
        <dbReference type="EMBL" id="OMG71945.1"/>
    </source>
</evidence>
<dbReference type="InterPro" id="IPR033417">
    <property type="entry name" value="CHASE8"/>
</dbReference>
<dbReference type="Pfam" id="PF00990">
    <property type="entry name" value="GGDEF"/>
    <property type="match status" value="1"/>
</dbReference>
<feature type="transmembrane region" description="Helical" evidence="2">
    <location>
        <begin position="29"/>
        <end position="53"/>
    </location>
</feature>
<dbReference type="Pfam" id="PF00672">
    <property type="entry name" value="HAMP"/>
    <property type="match status" value="1"/>
</dbReference>
<dbReference type="CDD" id="cd06225">
    <property type="entry name" value="HAMP"/>
    <property type="match status" value="1"/>
</dbReference>
<dbReference type="InterPro" id="IPR043128">
    <property type="entry name" value="Rev_trsase/Diguanyl_cyclase"/>
</dbReference>
<keyword evidence="2" id="KW-1133">Transmembrane helix</keyword>
<protein>
    <submittedName>
        <fullName evidence="5">Diguanylate cyclase</fullName>
    </submittedName>
</protein>
<organism evidence="5 6">
    <name type="scientific">Burkholderia ubonensis</name>
    <dbReference type="NCBI Taxonomy" id="101571"/>
    <lineage>
        <taxon>Bacteria</taxon>
        <taxon>Pseudomonadati</taxon>
        <taxon>Pseudomonadota</taxon>
        <taxon>Betaproteobacteria</taxon>
        <taxon>Burkholderiales</taxon>
        <taxon>Burkholderiaceae</taxon>
        <taxon>Burkholderia</taxon>
        <taxon>Burkholderia cepacia complex</taxon>
    </lineage>
</organism>
<evidence type="ECO:0000256" key="2">
    <source>
        <dbReference type="SAM" id="Phobius"/>
    </source>
</evidence>
<keyword evidence="1" id="KW-0175">Coiled coil</keyword>
<dbReference type="GO" id="GO:0007165">
    <property type="term" value="P:signal transduction"/>
    <property type="evidence" value="ECO:0007669"/>
    <property type="project" value="InterPro"/>
</dbReference>
<feature type="domain" description="GGDEF" evidence="4">
    <location>
        <begin position="283"/>
        <end position="417"/>
    </location>
</feature>
<reference evidence="5 6" key="1">
    <citation type="submission" date="2017-01" db="EMBL/GenBank/DDBJ databases">
        <title>Phylogeographic, genomic and meropenem susceptibility analysis of Burkholderia ubonensis.</title>
        <authorList>
            <person name="Price E.P."/>
            <person name="Sarovich D.S."/>
            <person name="Webb J.R."/>
            <person name="Hall C.M."/>
            <person name="Sahl J.W."/>
            <person name="Kaestli M."/>
            <person name="Mayo M."/>
            <person name="Harrington G."/>
            <person name="Baker A.L."/>
            <person name="Sidak-Loftis L.C."/>
            <person name="Lummis M."/>
            <person name="Schupp J.M."/>
            <person name="Gillece J.D."/>
            <person name="Tuanyok A."/>
            <person name="Warner J."/>
            <person name="Busch J.D."/>
            <person name="Keim P."/>
            <person name="Currie B.J."/>
            <person name="Wagner D.M."/>
        </authorList>
    </citation>
    <scope>NUCLEOTIDE SEQUENCE [LARGE SCALE GENOMIC DNA]</scope>
    <source>
        <strain evidence="5 6">A21</strain>
    </source>
</reference>
<dbReference type="EMBL" id="MTJZ01000023">
    <property type="protein sequence ID" value="OMG71945.1"/>
    <property type="molecule type" value="Genomic_DNA"/>
</dbReference>
<sequence length="422" mass="44591">MTRSALPASPSRRSRPTLQSVLRRAHLRLAFVAVAMAAVSLIVVAVIALRAYAGNNLNLLARSLGYTVEAALVFGDRVAAAEAIALIAGDEDVAQVVVTDGKGQPFATWQLPAGSKIARLERGVAGLALPGPVTIPVVHDGIVVGHVVVRGRGHQFFGFLLGGVGGILGCLAVSVFGAYVSSKRLLRSIVSPLRALAGVAHAVRRERAFEQRVEPVAIAELNQLGDDFNALLDELEDWQNTLRDENASLEHKATHDALTGLPNREQFESRLALALREAAVTGQRVGVLYLDCDRFKEINDGFGHEAGDVVLIGIATRLRAQLREADLVARLGGDEFAVMLAPVREADSVGRIADAILSGMAPSIVLADGRAVPTMMSIGIALYPDHASDASGLLRAADAAMYRAKRARPGSWQLAEGVAGPA</sequence>
<feature type="transmembrane region" description="Helical" evidence="2">
    <location>
        <begin position="156"/>
        <end position="180"/>
    </location>
</feature>